<evidence type="ECO:0000313" key="8">
    <source>
        <dbReference type="EMBL" id="SPE17658.1"/>
    </source>
</evidence>
<evidence type="ECO:0000259" key="7">
    <source>
        <dbReference type="Pfam" id="PF25183"/>
    </source>
</evidence>
<dbReference type="GO" id="GO:0015344">
    <property type="term" value="F:siderophore uptake transmembrane transporter activity"/>
    <property type="evidence" value="ECO:0007669"/>
    <property type="project" value="TreeGrafter"/>
</dbReference>
<name>A0A2N9L2Y9_9BACT</name>
<dbReference type="GO" id="GO:0009279">
    <property type="term" value="C:cell outer membrane"/>
    <property type="evidence" value="ECO:0007669"/>
    <property type="project" value="UniProtKB-SubCell"/>
</dbReference>
<keyword evidence="2" id="KW-0813">Transport</keyword>
<keyword evidence="6" id="KW-0998">Cell outer membrane</keyword>
<evidence type="ECO:0000256" key="2">
    <source>
        <dbReference type="ARBA" id="ARBA00022448"/>
    </source>
</evidence>
<dbReference type="Gene3D" id="2.60.40.1120">
    <property type="entry name" value="Carboxypeptidase-like, regulatory domain"/>
    <property type="match status" value="1"/>
</dbReference>
<keyword evidence="4" id="KW-0812">Transmembrane</keyword>
<dbReference type="InterPro" id="IPR036942">
    <property type="entry name" value="Beta-barrel_TonB_sf"/>
</dbReference>
<reference evidence="9" key="1">
    <citation type="submission" date="2018-02" db="EMBL/GenBank/DDBJ databases">
        <authorList>
            <person name="Hausmann B."/>
        </authorList>
    </citation>
    <scope>NUCLEOTIDE SEQUENCE [LARGE SCALE GENOMIC DNA]</scope>
    <source>
        <strain evidence="9">Peat soil MAG SbA5</strain>
    </source>
</reference>
<comment type="subcellular location">
    <subcellularLocation>
        <location evidence="1">Cell outer membrane</location>
        <topology evidence="1">Multi-pass membrane protein</topology>
    </subcellularLocation>
</comment>
<dbReference type="EMBL" id="OKRB01000013">
    <property type="protein sequence ID" value="SPE17658.1"/>
    <property type="molecule type" value="Genomic_DNA"/>
</dbReference>
<dbReference type="AlphaFoldDB" id="A0A2N9L2Y9"/>
<evidence type="ECO:0000256" key="5">
    <source>
        <dbReference type="ARBA" id="ARBA00023136"/>
    </source>
</evidence>
<evidence type="ECO:0000313" key="9">
    <source>
        <dbReference type="Proteomes" id="UP000239735"/>
    </source>
</evidence>
<organism evidence="8 9">
    <name type="scientific">Candidatus Sulfuritelmatomonas gaucii</name>
    <dbReference type="NCBI Taxonomy" id="2043161"/>
    <lineage>
        <taxon>Bacteria</taxon>
        <taxon>Pseudomonadati</taxon>
        <taxon>Acidobacteriota</taxon>
        <taxon>Terriglobia</taxon>
        <taxon>Terriglobales</taxon>
        <taxon>Acidobacteriaceae</taxon>
        <taxon>Candidatus Sulfuritelmatomonas</taxon>
    </lineage>
</organism>
<dbReference type="GO" id="GO:0030246">
    <property type="term" value="F:carbohydrate binding"/>
    <property type="evidence" value="ECO:0007669"/>
    <property type="project" value="InterPro"/>
</dbReference>
<dbReference type="PANTHER" id="PTHR30069:SF46">
    <property type="entry name" value="OAR PROTEIN"/>
    <property type="match status" value="1"/>
</dbReference>
<gene>
    <name evidence="8" type="ORF">SBA5_110018</name>
</gene>
<keyword evidence="5" id="KW-0472">Membrane</keyword>
<evidence type="ECO:0000256" key="4">
    <source>
        <dbReference type="ARBA" id="ARBA00022692"/>
    </source>
</evidence>
<feature type="domain" description="TonB-dependent transporter Oar-like beta-barrel" evidence="7">
    <location>
        <begin position="258"/>
        <end position="1189"/>
    </location>
</feature>
<evidence type="ECO:0000256" key="1">
    <source>
        <dbReference type="ARBA" id="ARBA00004571"/>
    </source>
</evidence>
<dbReference type="SUPFAM" id="SSF49452">
    <property type="entry name" value="Starch-binding domain-like"/>
    <property type="match status" value="1"/>
</dbReference>
<dbReference type="InterPro" id="IPR013784">
    <property type="entry name" value="Carb-bd-like_fold"/>
</dbReference>
<dbReference type="Pfam" id="PF25183">
    <property type="entry name" value="OMP_b-brl_4"/>
    <property type="match status" value="1"/>
</dbReference>
<sequence>MSRFFPSRPILHVALISGVVTLLLAQITTPLLGQNLASTASISGIVTDPQGARVTGATLTLASQEEGITRTFTTTSTGTYSFSLLPPATYTLKIAVAGFAPFEQRGIVLAVDQTVELNPTLAMGNASSQVVVSTEAPLLTTDTPDLGDEVSGKQMLEMPLNFRSSLALVFLDSQNRWFDQGALGNTVDTADQDYSLMAVGGQLFAANSFLLDGSWNGMMAYNGVMYVPSIDTVQEFKMSTNTFSAQYAMSQGNVISVVTKGGTEQFHGDMYEFLRNYALDATLIFNKINNQAKTPTRMNQFGATEGGPLYIPGLMHRTNKTFFFGGYEGLRLGAVSQLPGTVPTSGMVGGDLSAFLGAQLPGTDALCRPIYTGQIYNPFSTRSVVSTCNTANSTAGQTVQIRDPVPGNNIAALAGLEDPVAKKMATYFPGTTGSGLSSNFFADASVPTTSNEMNIRIDQILTDNSRFYARYSRKWEAKVQSAPLFGASNPAGPGQTNPNNRYSVASGYSQVLSPTLTLSVNFGYNRWVEGNVGQGAGFKSSTLGLPAVLDSVSPYFPLVNISGFLPLGNATTEATALDEGTISADVVKVKGNHTFTFGYMGILSMVLGGAPAHTTFGFNSAFSAGPDPNHATTGTGNAFGSFLMGAAASGTTGIYQYPALSKHYFGWYLQDDWKATKNLTLNLGLRYDIQLAPTERHNKQAYFMPNQVNPISSFASGGPYYGQLVYNTPGNRYFYQNSYTNFSPRFGFSYMATKKLDVRGGGALFFPDEWAGDPTMPGYAQTTSLVSSLNGGLNPSSTLSNPFPQGILPVIGSSQGGLTNVGQSFATSVFKRPSSYVEQWMFGLQYSLAPRDMIEADYVGSHALKFVISGLNINQLPPADLALGSSALTAAKTNPFFGLGPVTGSGCGLAGATVPAFQLMLPMPEFCDSVTNAKDNTAFSFYDALNVKYQHRLSNDLTIMGTYTRGKALDDTIGGSAFEVFYGEVVRNNYNLAQEKSVAYADQPNGAVVSYIYALPVGRGKLIGQNWGKITDSAFGGWQVAGDTSFREGLPMGISANLNSASVYGGGQHANVVGNPNVPGNFAANSGCIGPTTLRNITHWYNPCAFVAASAGTFGNAPRYFSNLRTPPYYDTDISLSKWTNLGDSVRMQFRAEFFNTFNHVNLGASTNTTPGTSNAGSIVLADIARQIQFAAKFYW</sequence>
<evidence type="ECO:0000256" key="6">
    <source>
        <dbReference type="ARBA" id="ARBA00023237"/>
    </source>
</evidence>
<dbReference type="SUPFAM" id="SSF56935">
    <property type="entry name" value="Porins"/>
    <property type="match status" value="1"/>
</dbReference>
<dbReference type="InterPro" id="IPR057601">
    <property type="entry name" value="Oar-like_b-barrel"/>
</dbReference>
<dbReference type="PANTHER" id="PTHR30069">
    <property type="entry name" value="TONB-DEPENDENT OUTER MEMBRANE RECEPTOR"/>
    <property type="match status" value="1"/>
</dbReference>
<dbReference type="InterPro" id="IPR039426">
    <property type="entry name" value="TonB-dep_rcpt-like"/>
</dbReference>
<proteinExistence type="predicted"/>
<dbReference type="Gene3D" id="2.40.170.20">
    <property type="entry name" value="TonB-dependent receptor, beta-barrel domain"/>
    <property type="match status" value="1"/>
</dbReference>
<protein>
    <submittedName>
        <fullName evidence="8">Putative Cna B-type protein</fullName>
    </submittedName>
</protein>
<dbReference type="Proteomes" id="UP000239735">
    <property type="component" value="Unassembled WGS sequence"/>
</dbReference>
<dbReference type="Pfam" id="PF13620">
    <property type="entry name" value="CarboxypepD_reg"/>
    <property type="match status" value="1"/>
</dbReference>
<dbReference type="GO" id="GO:0044718">
    <property type="term" value="P:siderophore transmembrane transport"/>
    <property type="evidence" value="ECO:0007669"/>
    <property type="project" value="TreeGrafter"/>
</dbReference>
<accession>A0A2N9L2Y9</accession>
<evidence type="ECO:0000256" key="3">
    <source>
        <dbReference type="ARBA" id="ARBA00022452"/>
    </source>
</evidence>
<keyword evidence="3" id="KW-1134">Transmembrane beta strand</keyword>